<evidence type="ECO:0000313" key="4">
    <source>
        <dbReference type="EMBL" id="EKF54160.1"/>
    </source>
</evidence>
<evidence type="ECO:0000256" key="2">
    <source>
        <dbReference type="ARBA" id="ARBA00022857"/>
    </source>
</evidence>
<dbReference type="PRINTS" id="PR00081">
    <property type="entry name" value="GDHRDH"/>
</dbReference>
<accession>K2PNP9</accession>
<organism evidence="4 5">
    <name type="scientific">Galbibacter marinus</name>
    <dbReference type="NCBI Taxonomy" id="555500"/>
    <lineage>
        <taxon>Bacteria</taxon>
        <taxon>Pseudomonadati</taxon>
        <taxon>Bacteroidota</taxon>
        <taxon>Flavobacteriia</taxon>
        <taxon>Flavobacteriales</taxon>
        <taxon>Flavobacteriaceae</taxon>
        <taxon>Galbibacter</taxon>
    </lineage>
</organism>
<dbReference type="eggNOG" id="COG1028">
    <property type="taxonomic scope" value="Bacteria"/>
</dbReference>
<dbReference type="SUPFAM" id="SSF51735">
    <property type="entry name" value="NAD(P)-binding Rossmann-fold domains"/>
    <property type="match status" value="1"/>
</dbReference>
<dbReference type="Pfam" id="PF13561">
    <property type="entry name" value="adh_short_C2"/>
    <property type="match status" value="1"/>
</dbReference>
<dbReference type="FunFam" id="3.40.50.720:FF:000374">
    <property type="entry name" value="3-oxoacyl-(Acyl-carrier-protein) reductase"/>
    <property type="match status" value="1"/>
</dbReference>
<name>K2PNP9_9FLAO</name>
<dbReference type="Gene3D" id="3.40.50.720">
    <property type="entry name" value="NAD(P)-binding Rossmann-like Domain"/>
    <property type="match status" value="1"/>
</dbReference>
<dbReference type="PATRIC" id="fig|555500.3.peg.2860"/>
<dbReference type="Proteomes" id="UP000007364">
    <property type="component" value="Unassembled WGS sequence"/>
</dbReference>
<protein>
    <submittedName>
        <fullName evidence="4">3-oxoacyl-ACP reductase</fullName>
    </submittedName>
</protein>
<dbReference type="InterPro" id="IPR002347">
    <property type="entry name" value="SDR_fam"/>
</dbReference>
<evidence type="ECO:0000256" key="3">
    <source>
        <dbReference type="ARBA" id="ARBA00023002"/>
    </source>
</evidence>
<dbReference type="RefSeq" id="WP_008992613.1">
    <property type="nucleotide sequence ID" value="NZ_AMSG01000030.1"/>
</dbReference>
<dbReference type="AlphaFoldDB" id="K2PNP9"/>
<evidence type="ECO:0000256" key="1">
    <source>
        <dbReference type="ARBA" id="ARBA00006484"/>
    </source>
</evidence>
<dbReference type="InterPro" id="IPR036291">
    <property type="entry name" value="NAD(P)-bd_dom_sf"/>
</dbReference>
<dbReference type="GO" id="GO:0016491">
    <property type="term" value="F:oxidoreductase activity"/>
    <property type="evidence" value="ECO:0007669"/>
    <property type="project" value="UniProtKB-KW"/>
</dbReference>
<comment type="similarity">
    <text evidence="1">Belongs to the short-chain dehydrogenases/reductases (SDR) family.</text>
</comment>
<sequence length="253" mass="27453">MKNTKIALVTGGSRGLGKDIALKIADQDINIILTYHSNKEKAEEVVQEIQSKGQKAITYQLDTRHIHTFDDVLSQVGAHLEEKTGRPKFDYLINNAGIGINTPFTDTTEDQFDELINIHFKGVFFFTQKALKYLNDGGSIVNISTGLTRFSGPGYSAYASAKAAVENLTRYLAKELGERKIRVNAIAPGAITTDFAGGQLRDNEQYNSYISSVTALGRAGVAEDIGGVVAFLCTDAAAWINGQRLEVSGGMNL</sequence>
<dbReference type="PRINTS" id="PR00080">
    <property type="entry name" value="SDRFAMILY"/>
</dbReference>
<comment type="caution">
    <text evidence="4">The sequence shown here is derived from an EMBL/GenBank/DDBJ whole genome shotgun (WGS) entry which is preliminary data.</text>
</comment>
<dbReference type="PANTHER" id="PTHR43639">
    <property type="entry name" value="OXIDOREDUCTASE, SHORT-CHAIN DEHYDROGENASE/REDUCTASE FAMILY (AFU_ORTHOLOGUE AFUA_5G02870)"/>
    <property type="match status" value="1"/>
</dbReference>
<keyword evidence="5" id="KW-1185">Reference proteome</keyword>
<keyword evidence="2" id="KW-0521">NADP</keyword>
<keyword evidence="3" id="KW-0560">Oxidoreductase</keyword>
<proteinExistence type="inferred from homology"/>
<reference evidence="4 5" key="1">
    <citation type="journal article" date="2012" name="J. Bacteriol.">
        <title>Genome Sequence of Galbibacter marinum Type Strain ck-I2-15.</title>
        <authorList>
            <person name="Lai Q."/>
            <person name="Li C."/>
            <person name="Shao Z."/>
        </authorList>
    </citation>
    <scope>NUCLEOTIDE SEQUENCE [LARGE SCALE GENOMIC DNA]</scope>
    <source>
        <strain evidence="5">ck-I2-15</strain>
    </source>
</reference>
<evidence type="ECO:0000313" key="5">
    <source>
        <dbReference type="Proteomes" id="UP000007364"/>
    </source>
</evidence>
<gene>
    <name evidence="4" type="ORF">I215_13887</name>
</gene>
<dbReference type="PANTHER" id="PTHR43639:SF1">
    <property type="entry name" value="SHORT-CHAIN DEHYDROGENASE_REDUCTASE FAMILY PROTEIN"/>
    <property type="match status" value="1"/>
</dbReference>
<dbReference type="EMBL" id="AMSG01000030">
    <property type="protein sequence ID" value="EKF54160.1"/>
    <property type="molecule type" value="Genomic_DNA"/>
</dbReference>
<dbReference type="STRING" id="555500.I215_13887"/>